<dbReference type="InterPro" id="IPR051678">
    <property type="entry name" value="AGP_Transferase"/>
</dbReference>
<gene>
    <name evidence="2" type="ORF">DAETH_20290</name>
</gene>
<sequence>MAVPRAYLEKIRSVYPGLSLNTLDFNQDGMVNDVVVVNGEVVCRFGKHPWAAEALRQEARVLALAREYTSMRTPEFEHLEPEFVTYRFLPGEPLTRNLLLWLSPEARRAVLADLVTFLRQMHHIPRAAVEAAGLQASDAFRTREDWSALLAQAEEHLFPLLMRHQRAWLLGHFAPVLEDTLDLNPTPRLIHGDLGVYHVLFDPDARRLAGVIDFGTAGLGDPATDLAVLLSNYGESLVGEVLPAYPELTDHLDRARFWAGTLEVQWALAGLVHGDRALALAHLGGARDVLPLGR</sequence>
<dbReference type="EMBL" id="AP026560">
    <property type="protein sequence ID" value="BDP42060.1"/>
    <property type="molecule type" value="Genomic_DNA"/>
</dbReference>
<accession>A0ABM8AE37</accession>
<dbReference type="InterPro" id="IPR011009">
    <property type="entry name" value="Kinase-like_dom_sf"/>
</dbReference>
<name>A0ABM8AE37_9DEIO</name>
<feature type="domain" description="Aminoglycoside phosphotransferase" evidence="1">
    <location>
        <begin position="28"/>
        <end position="258"/>
    </location>
</feature>
<reference evidence="2" key="1">
    <citation type="submission" date="2022-07" db="EMBL/GenBank/DDBJ databases">
        <title>Complete Genome Sequence of the Radioresistant Bacterium Deinococcus aetherius ST0316, Isolated from the Air Dust collected in Lower Stratosphere above Japan.</title>
        <authorList>
            <person name="Satoh K."/>
            <person name="Hagiwara K."/>
            <person name="Katsumata K."/>
            <person name="Kubo A."/>
            <person name="Yokobori S."/>
            <person name="Yamagishi A."/>
            <person name="Oono Y."/>
            <person name="Narumi I."/>
        </authorList>
    </citation>
    <scope>NUCLEOTIDE SEQUENCE</scope>
    <source>
        <strain evidence="2">ST0316</strain>
    </source>
</reference>
<dbReference type="Gene3D" id="3.90.1200.10">
    <property type="match status" value="1"/>
</dbReference>
<evidence type="ECO:0000259" key="1">
    <source>
        <dbReference type="Pfam" id="PF01636"/>
    </source>
</evidence>
<keyword evidence="3" id="KW-1185">Reference proteome</keyword>
<organism evidence="2 3">
    <name type="scientific">Deinococcus aetherius</name>
    <dbReference type="NCBI Taxonomy" id="200252"/>
    <lineage>
        <taxon>Bacteria</taxon>
        <taxon>Thermotogati</taxon>
        <taxon>Deinococcota</taxon>
        <taxon>Deinococci</taxon>
        <taxon>Deinococcales</taxon>
        <taxon>Deinococcaceae</taxon>
        <taxon>Deinococcus</taxon>
    </lineage>
</organism>
<dbReference type="PANTHER" id="PTHR21310">
    <property type="entry name" value="AMINOGLYCOSIDE PHOSPHOTRANSFERASE-RELATED-RELATED"/>
    <property type="match status" value="1"/>
</dbReference>
<evidence type="ECO:0000313" key="2">
    <source>
        <dbReference type="EMBL" id="BDP42060.1"/>
    </source>
</evidence>
<proteinExistence type="predicted"/>
<dbReference type="SUPFAM" id="SSF56112">
    <property type="entry name" value="Protein kinase-like (PK-like)"/>
    <property type="match status" value="1"/>
</dbReference>
<dbReference type="Proteomes" id="UP001064971">
    <property type="component" value="Chromosome"/>
</dbReference>
<dbReference type="Gene3D" id="3.30.200.20">
    <property type="entry name" value="Phosphorylase Kinase, domain 1"/>
    <property type="match status" value="1"/>
</dbReference>
<protein>
    <submittedName>
        <fullName evidence="2">6'-aminoglycoside N-acetyltransferase</fullName>
    </submittedName>
</protein>
<evidence type="ECO:0000313" key="3">
    <source>
        <dbReference type="Proteomes" id="UP001064971"/>
    </source>
</evidence>
<dbReference type="Pfam" id="PF01636">
    <property type="entry name" value="APH"/>
    <property type="match status" value="1"/>
</dbReference>
<dbReference type="RefSeq" id="WP_264774773.1">
    <property type="nucleotide sequence ID" value="NZ_AP026560.1"/>
</dbReference>
<dbReference type="InterPro" id="IPR002575">
    <property type="entry name" value="Aminoglycoside_PTrfase"/>
</dbReference>